<feature type="chain" id="PRO_5037041537" evidence="5">
    <location>
        <begin position="22"/>
        <end position="553"/>
    </location>
</feature>
<keyword evidence="3" id="KW-0813">Transport</keyword>
<dbReference type="CDD" id="cd08513">
    <property type="entry name" value="PBP2_thermophilic_Hb8_like"/>
    <property type="match status" value="1"/>
</dbReference>
<feature type="signal peptide" evidence="5">
    <location>
        <begin position="1"/>
        <end position="21"/>
    </location>
</feature>
<dbReference type="EMBL" id="CP076448">
    <property type="protein sequence ID" value="QXM25318.1"/>
    <property type="molecule type" value="Genomic_DNA"/>
</dbReference>
<evidence type="ECO:0000313" key="7">
    <source>
        <dbReference type="EMBL" id="QXM25318.1"/>
    </source>
</evidence>
<dbReference type="GO" id="GO:0015833">
    <property type="term" value="P:peptide transport"/>
    <property type="evidence" value="ECO:0007669"/>
    <property type="project" value="TreeGrafter"/>
</dbReference>
<dbReference type="InterPro" id="IPR030678">
    <property type="entry name" value="Peptide/Ni-bd"/>
</dbReference>
<comment type="similarity">
    <text evidence="2">Belongs to the bacterial solute-binding protein 5 family.</text>
</comment>
<dbReference type="PIRSF" id="PIRSF002741">
    <property type="entry name" value="MppA"/>
    <property type="match status" value="1"/>
</dbReference>
<feature type="domain" description="Solute-binding protein family 5" evidence="6">
    <location>
        <begin position="97"/>
        <end position="453"/>
    </location>
</feature>
<dbReference type="Pfam" id="PF00496">
    <property type="entry name" value="SBP_bac_5"/>
    <property type="match status" value="1"/>
</dbReference>
<dbReference type="GO" id="GO:1904680">
    <property type="term" value="F:peptide transmembrane transporter activity"/>
    <property type="evidence" value="ECO:0007669"/>
    <property type="project" value="TreeGrafter"/>
</dbReference>
<proteinExistence type="inferred from homology"/>
<name>A0A975U3Z7_9PROT</name>
<dbReference type="KEGG" id="elio:KO353_03490"/>
<dbReference type="PANTHER" id="PTHR30290">
    <property type="entry name" value="PERIPLASMIC BINDING COMPONENT OF ABC TRANSPORTER"/>
    <property type="match status" value="1"/>
</dbReference>
<dbReference type="PANTHER" id="PTHR30290:SF9">
    <property type="entry name" value="OLIGOPEPTIDE-BINDING PROTEIN APPA"/>
    <property type="match status" value="1"/>
</dbReference>
<evidence type="ECO:0000259" key="6">
    <source>
        <dbReference type="Pfam" id="PF00496"/>
    </source>
</evidence>
<evidence type="ECO:0000256" key="3">
    <source>
        <dbReference type="ARBA" id="ARBA00022448"/>
    </source>
</evidence>
<gene>
    <name evidence="7" type="ORF">KO353_03490</name>
</gene>
<evidence type="ECO:0000256" key="2">
    <source>
        <dbReference type="ARBA" id="ARBA00005695"/>
    </source>
</evidence>
<organism evidence="7 8">
    <name type="scientific">Elioraea tepida</name>
    <dbReference type="NCBI Taxonomy" id="2843330"/>
    <lineage>
        <taxon>Bacteria</taxon>
        <taxon>Pseudomonadati</taxon>
        <taxon>Pseudomonadota</taxon>
        <taxon>Alphaproteobacteria</taxon>
        <taxon>Acetobacterales</taxon>
        <taxon>Elioraeaceae</taxon>
        <taxon>Elioraea</taxon>
    </lineage>
</organism>
<keyword evidence="8" id="KW-1185">Reference proteome</keyword>
<dbReference type="Proteomes" id="UP000694001">
    <property type="component" value="Chromosome"/>
</dbReference>
<dbReference type="InterPro" id="IPR000914">
    <property type="entry name" value="SBP_5_dom"/>
</dbReference>
<evidence type="ECO:0000256" key="4">
    <source>
        <dbReference type="ARBA" id="ARBA00022729"/>
    </source>
</evidence>
<evidence type="ECO:0000313" key="8">
    <source>
        <dbReference type="Proteomes" id="UP000694001"/>
    </source>
</evidence>
<protein>
    <submittedName>
        <fullName evidence="7">Peptide ABC transporter substrate-binding protein</fullName>
    </submittedName>
</protein>
<dbReference type="AlphaFoldDB" id="A0A975U3Z7"/>
<dbReference type="PROSITE" id="PS51257">
    <property type="entry name" value="PROKAR_LIPOPROTEIN"/>
    <property type="match status" value="1"/>
</dbReference>
<reference evidence="7" key="1">
    <citation type="submission" date="2021-06" db="EMBL/GenBank/DDBJ databases">
        <title>Elioraea tepida, sp. nov., a moderately thermophilic aerobic anoxygenic phototrophic bacterium isolated from an alkaline siliceous hot spring mat community in Yellowstone National Park, WY, USA.</title>
        <authorList>
            <person name="Saini M.K."/>
            <person name="Yoshida S."/>
            <person name="Sebastian A."/>
            <person name="Hirose S."/>
            <person name="Hara E."/>
            <person name="Tamaki H."/>
            <person name="Soulier N.T."/>
            <person name="Albert I."/>
            <person name="Hanada S."/>
            <person name="Bryant D.A."/>
            <person name="Tank M."/>
        </authorList>
    </citation>
    <scope>NUCLEOTIDE SEQUENCE</scope>
    <source>
        <strain evidence="7">MS-P2</strain>
    </source>
</reference>
<evidence type="ECO:0000256" key="5">
    <source>
        <dbReference type="SAM" id="SignalP"/>
    </source>
</evidence>
<dbReference type="RefSeq" id="WP_218286374.1">
    <property type="nucleotide sequence ID" value="NZ_CP076448.1"/>
</dbReference>
<evidence type="ECO:0000256" key="1">
    <source>
        <dbReference type="ARBA" id="ARBA00004418"/>
    </source>
</evidence>
<accession>A0A975U3Z7</accession>
<comment type="subcellular location">
    <subcellularLocation>
        <location evidence="1">Periplasm</location>
    </subcellularLocation>
</comment>
<keyword evidence="4 5" id="KW-0732">Signal</keyword>
<dbReference type="InterPro" id="IPR039424">
    <property type="entry name" value="SBP_5"/>
</dbReference>
<sequence>MRRAFATALLATGLAVGGACAQTRDTLTIGITQFPSTFHPSIETMAAKSYILGFARRPVTTYDADWQLACMLCVRLPTIENGDAVPETAPNGNPGIRVTYRLREDAAWGDGTPVTADDIVFAWEAGREPLTGMGPAELYRSLHRIEVVDSRTLTLHFDKLTFTYNAINDLNPLPARLERPIWREDPRAYRTRTLYDREITNPGLWNGPYRITASQAGASVTLERNPAWKGAAPAFRRIVVRTIENTTALEAALLAGQIDMIAGELGLPLDQALALEKRAAARFRFHYQPGLVYEHIDLNLDHPALADVRVRRALLAAIDREQIVARLFEGRQPVARSFVNPLDWMADDTIPATGFDLALARRLLDEAGWTPGPDGIRRNAAGERLSFELMTTAGNRSRELVQQVLQGMWRQAGVEIRIRNEPPRVFFGETVSRRRFQGMALFAWISSPENVPRTILHSTEIPTEARNWSGQNYTGFRNAEVDALLEAIPLELDREKRRPMWRRLQEIYMTELPVLPLFFRSDAHVWPRWLEGVRPTGHLAPSTLWVEEWHVSR</sequence>